<organism evidence="1 2">
    <name type="scientific">Tetranychus urticae</name>
    <name type="common">Two-spotted spider mite</name>
    <dbReference type="NCBI Taxonomy" id="32264"/>
    <lineage>
        <taxon>Eukaryota</taxon>
        <taxon>Metazoa</taxon>
        <taxon>Ecdysozoa</taxon>
        <taxon>Arthropoda</taxon>
        <taxon>Chelicerata</taxon>
        <taxon>Arachnida</taxon>
        <taxon>Acari</taxon>
        <taxon>Acariformes</taxon>
        <taxon>Trombidiformes</taxon>
        <taxon>Prostigmata</taxon>
        <taxon>Eleutherengona</taxon>
        <taxon>Raphignathae</taxon>
        <taxon>Tetranychoidea</taxon>
        <taxon>Tetranychidae</taxon>
        <taxon>Tetranychus</taxon>
    </lineage>
</organism>
<accession>T1KTS8</accession>
<sequence length="42" mass="5019">MLTQKFQLNSHKSWQIISITLMINFRINLPFVLTCSQVHHYS</sequence>
<name>T1KTS8_TETUR</name>
<dbReference type="EMBL" id="CAEY01000546">
    <property type="status" value="NOT_ANNOTATED_CDS"/>
    <property type="molecule type" value="Genomic_DNA"/>
</dbReference>
<reference evidence="1" key="2">
    <citation type="submission" date="2015-06" db="UniProtKB">
        <authorList>
            <consortium name="EnsemblMetazoa"/>
        </authorList>
    </citation>
    <scope>IDENTIFICATION</scope>
</reference>
<keyword evidence="2" id="KW-1185">Reference proteome</keyword>
<proteinExistence type="predicted"/>
<evidence type="ECO:0000313" key="2">
    <source>
        <dbReference type="Proteomes" id="UP000015104"/>
    </source>
</evidence>
<evidence type="ECO:0000313" key="1">
    <source>
        <dbReference type="EnsemblMetazoa" id="tetur21g00850.1"/>
    </source>
</evidence>
<protein>
    <submittedName>
        <fullName evidence="1">Uncharacterized protein</fullName>
    </submittedName>
</protein>
<dbReference type="Proteomes" id="UP000015104">
    <property type="component" value="Unassembled WGS sequence"/>
</dbReference>
<dbReference type="EnsemblMetazoa" id="tetur21g00850.1">
    <property type="protein sequence ID" value="tetur21g00850.1"/>
    <property type="gene ID" value="tetur21g00850"/>
</dbReference>
<dbReference type="HOGENOM" id="CLU_3261160_0_0_1"/>
<dbReference type="AlphaFoldDB" id="T1KTS8"/>
<reference evidence="2" key="1">
    <citation type="submission" date="2011-08" db="EMBL/GenBank/DDBJ databases">
        <authorList>
            <person name="Rombauts S."/>
        </authorList>
    </citation>
    <scope>NUCLEOTIDE SEQUENCE</scope>
    <source>
        <strain evidence="2">London</strain>
    </source>
</reference>